<evidence type="ECO:0000256" key="1">
    <source>
        <dbReference type="SAM" id="Coils"/>
    </source>
</evidence>
<feature type="region of interest" description="Disordered" evidence="2">
    <location>
        <begin position="1"/>
        <end position="89"/>
    </location>
</feature>
<evidence type="ECO:0000313" key="4">
    <source>
        <dbReference type="Proteomes" id="UP000284706"/>
    </source>
</evidence>
<keyword evidence="4" id="KW-1185">Reference proteome</keyword>
<feature type="compositionally biased region" description="Basic residues" evidence="2">
    <location>
        <begin position="72"/>
        <end position="82"/>
    </location>
</feature>
<reference evidence="3 4" key="1">
    <citation type="journal article" date="2018" name="Evol. Lett.">
        <title>Horizontal gene cluster transfer increased hallucinogenic mushroom diversity.</title>
        <authorList>
            <person name="Reynolds H.T."/>
            <person name="Vijayakumar V."/>
            <person name="Gluck-Thaler E."/>
            <person name="Korotkin H.B."/>
            <person name="Matheny P.B."/>
            <person name="Slot J.C."/>
        </authorList>
    </citation>
    <scope>NUCLEOTIDE SEQUENCE [LARGE SCALE GENOMIC DNA]</scope>
    <source>
        <strain evidence="3 4">SRW20</strain>
    </source>
</reference>
<feature type="compositionally biased region" description="Low complexity" evidence="2">
    <location>
        <begin position="252"/>
        <end position="261"/>
    </location>
</feature>
<evidence type="ECO:0000256" key="2">
    <source>
        <dbReference type="SAM" id="MobiDB-lite"/>
    </source>
</evidence>
<comment type="caution">
    <text evidence="3">The sequence shown here is derived from an EMBL/GenBank/DDBJ whole genome shotgun (WGS) entry which is preliminary data.</text>
</comment>
<dbReference type="AlphaFoldDB" id="A0A409WC57"/>
<gene>
    <name evidence="3" type="ORF">CVT26_005384</name>
</gene>
<name>A0A409WC57_9AGAR</name>
<dbReference type="OrthoDB" id="3069722at2759"/>
<feature type="non-terminal residue" evidence="3">
    <location>
        <position position="293"/>
    </location>
</feature>
<dbReference type="InParanoid" id="A0A409WC57"/>
<feature type="coiled-coil region" evidence="1">
    <location>
        <begin position="131"/>
        <end position="221"/>
    </location>
</feature>
<evidence type="ECO:0000313" key="3">
    <source>
        <dbReference type="EMBL" id="PPQ76050.1"/>
    </source>
</evidence>
<feature type="compositionally biased region" description="Polar residues" evidence="2">
    <location>
        <begin position="33"/>
        <end position="65"/>
    </location>
</feature>
<dbReference type="STRING" id="231916.A0A409WC57"/>
<dbReference type="EMBL" id="NHYE01005201">
    <property type="protein sequence ID" value="PPQ76050.1"/>
    <property type="molecule type" value="Genomic_DNA"/>
</dbReference>
<feature type="compositionally biased region" description="Basic and acidic residues" evidence="2">
    <location>
        <begin position="17"/>
        <end position="32"/>
    </location>
</feature>
<proteinExistence type="predicted"/>
<feature type="compositionally biased region" description="Polar residues" evidence="2">
    <location>
        <begin position="284"/>
        <end position="293"/>
    </location>
</feature>
<accession>A0A409WC57</accession>
<sequence>MSSTPSPATDDSSSEGDLLREFVDEALAKERQAQTSMSPRSAVLSHSSLRSAPQSDPLSNLSNGSIDPGGQLRKRSKGKRRQRDSEVARPSVLSQLLDVDISRKDPTEEVFRLRQILKTVEKHAVSEARRARDLQRANHEAQQRLLELRENKLISDREAEKAKQEIRLFQYQLQNAEQEIARSQAAVKSVERQRDDAEDAARRAREKARKLREEHLVLAAREEGRRLGYEAGFEQARIEREIIAARRKARSRVAPAPAPSVRVDKGKRRQMDYPGDEEQPSRPNPETNQQSPR</sequence>
<keyword evidence="1" id="KW-0175">Coiled coil</keyword>
<feature type="region of interest" description="Disordered" evidence="2">
    <location>
        <begin position="247"/>
        <end position="293"/>
    </location>
</feature>
<dbReference type="Proteomes" id="UP000284706">
    <property type="component" value="Unassembled WGS sequence"/>
</dbReference>
<protein>
    <submittedName>
        <fullName evidence="3">Uncharacterized protein</fullName>
    </submittedName>
</protein>
<organism evidence="3 4">
    <name type="scientific">Gymnopilus dilepis</name>
    <dbReference type="NCBI Taxonomy" id="231916"/>
    <lineage>
        <taxon>Eukaryota</taxon>
        <taxon>Fungi</taxon>
        <taxon>Dikarya</taxon>
        <taxon>Basidiomycota</taxon>
        <taxon>Agaricomycotina</taxon>
        <taxon>Agaricomycetes</taxon>
        <taxon>Agaricomycetidae</taxon>
        <taxon>Agaricales</taxon>
        <taxon>Agaricineae</taxon>
        <taxon>Hymenogastraceae</taxon>
        <taxon>Gymnopilus</taxon>
    </lineage>
</organism>
<feature type="compositionally biased region" description="Low complexity" evidence="2">
    <location>
        <begin position="1"/>
        <end position="11"/>
    </location>
</feature>